<evidence type="ECO:0000313" key="1">
    <source>
        <dbReference type="EMBL" id="KAJ1129438.1"/>
    </source>
</evidence>
<dbReference type="Proteomes" id="UP001066276">
    <property type="component" value="Chromosome 7"/>
</dbReference>
<evidence type="ECO:0000313" key="2">
    <source>
        <dbReference type="Proteomes" id="UP001066276"/>
    </source>
</evidence>
<reference evidence="1" key="1">
    <citation type="journal article" date="2022" name="bioRxiv">
        <title>Sequencing and chromosome-scale assembly of the giantPleurodeles waltlgenome.</title>
        <authorList>
            <person name="Brown T."/>
            <person name="Elewa A."/>
            <person name="Iarovenko S."/>
            <person name="Subramanian E."/>
            <person name="Araus A.J."/>
            <person name="Petzold A."/>
            <person name="Susuki M."/>
            <person name="Suzuki K.-i.T."/>
            <person name="Hayashi T."/>
            <person name="Toyoda A."/>
            <person name="Oliveira C."/>
            <person name="Osipova E."/>
            <person name="Leigh N.D."/>
            <person name="Simon A."/>
            <person name="Yun M.H."/>
        </authorList>
    </citation>
    <scope>NUCLEOTIDE SEQUENCE</scope>
    <source>
        <strain evidence="1">20211129_DDA</strain>
        <tissue evidence="1">Liver</tissue>
    </source>
</reference>
<sequence length="154" mass="17605">MTAVQSGRPRPEQRHQLRLRQQELRDLAGSRARAHALATQRHLYDVGDKANKLIVWLERRDRGRTWQVIVPEAAGQAYKTVGDIAEAFAEDYEQVYKSRVEFTRVECAELLEDVSLWTLAPEDCNALEEELSEEEVGQERPPGQMVSRLSCISV</sequence>
<name>A0AAV7PSH4_PLEWA</name>
<comment type="caution">
    <text evidence="1">The sequence shown here is derived from an EMBL/GenBank/DDBJ whole genome shotgun (WGS) entry which is preliminary data.</text>
</comment>
<keyword evidence="2" id="KW-1185">Reference proteome</keyword>
<dbReference type="AlphaFoldDB" id="A0AAV7PSH4"/>
<accession>A0AAV7PSH4</accession>
<organism evidence="1 2">
    <name type="scientific">Pleurodeles waltl</name>
    <name type="common">Iberian ribbed newt</name>
    <dbReference type="NCBI Taxonomy" id="8319"/>
    <lineage>
        <taxon>Eukaryota</taxon>
        <taxon>Metazoa</taxon>
        <taxon>Chordata</taxon>
        <taxon>Craniata</taxon>
        <taxon>Vertebrata</taxon>
        <taxon>Euteleostomi</taxon>
        <taxon>Amphibia</taxon>
        <taxon>Batrachia</taxon>
        <taxon>Caudata</taxon>
        <taxon>Salamandroidea</taxon>
        <taxon>Salamandridae</taxon>
        <taxon>Pleurodelinae</taxon>
        <taxon>Pleurodeles</taxon>
    </lineage>
</organism>
<gene>
    <name evidence="1" type="ORF">NDU88_007808</name>
</gene>
<proteinExistence type="predicted"/>
<dbReference type="EMBL" id="JANPWB010000011">
    <property type="protein sequence ID" value="KAJ1129438.1"/>
    <property type="molecule type" value="Genomic_DNA"/>
</dbReference>
<protein>
    <submittedName>
        <fullName evidence="1">Uncharacterized protein</fullName>
    </submittedName>
</protein>